<evidence type="ECO:0000313" key="4">
    <source>
        <dbReference type="Ensembl" id="ENSORLP00015033156.1"/>
    </source>
</evidence>
<dbReference type="PROSITE" id="PS00615">
    <property type="entry name" value="C_TYPE_LECTIN_1"/>
    <property type="match status" value="1"/>
</dbReference>
<dbReference type="InterPro" id="IPR001304">
    <property type="entry name" value="C-type_lectin-like"/>
</dbReference>
<dbReference type="SUPFAM" id="SSF56436">
    <property type="entry name" value="C-type lectin-like"/>
    <property type="match status" value="1"/>
</dbReference>
<dbReference type="Proteomes" id="UP000265200">
    <property type="component" value="Chromosome 18"/>
</dbReference>
<reference evidence="4 5" key="2">
    <citation type="submission" date="2017-04" db="EMBL/GenBank/DDBJ databases">
        <title>CpG methylation of centromeres and impact of large insertions on vertebrate speciation.</title>
        <authorList>
            <person name="Ichikawa K."/>
            <person name="Yoshimura J."/>
            <person name="Morishita S."/>
        </authorList>
    </citation>
    <scope>NUCLEOTIDE SEQUENCE</scope>
    <source>
        <strain evidence="4 5">HSOK</strain>
    </source>
</reference>
<accession>A0A3P9JMF0</accession>
<dbReference type="AlphaFoldDB" id="A0A3P9JMF0"/>
<sequence length="189" mass="22320">MKDHGNAFKIDPNIIRGGLSEITLFADLDCPPTYFIFVYFLLIYSFLNWTDAQSFCRDRHTDLISGPEQMETLDWGKTEKLVLQSQDGFIFIGLFRDAWQWSDGSSFSFRFWNLQYDDERNNRSCAMMNEGGRWSSENCSEEHPFICHDGERSLKMTDQWRWMFSCCLCMLNRPPLFVLGKLFYSLDKM</sequence>
<reference key="1">
    <citation type="journal article" date="2007" name="Nature">
        <title>The medaka draft genome and insights into vertebrate genome evolution.</title>
        <authorList>
            <person name="Kasahara M."/>
            <person name="Naruse K."/>
            <person name="Sasaki S."/>
            <person name="Nakatani Y."/>
            <person name="Qu W."/>
            <person name="Ahsan B."/>
            <person name="Yamada T."/>
            <person name="Nagayasu Y."/>
            <person name="Doi K."/>
            <person name="Kasai Y."/>
            <person name="Jindo T."/>
            <person name="Kobayashi D."/>
            <person name="Shimada A."/>
            <person name="Toyoda A."/>
            <person name="Kuroki Y."/>
            <person name="Fujiyama A."/>
            <person name="Sasaki T."/>
            <person name="Shimizu A."/>
            <person name="Asakawa S."/>
            <person name="Shimizu N."/>
            <person name="Hashimoto S."/>
            <person name="Yang J."/>
            <person name="Lee Y."/>
            <person name="Matsushima K."/>
            <person name="Sugano S."/>
            <person name="Sakaizumi M."/>
            <person name="Narita T."/>
            <person name="Ohishi K."/>
            <person name="Haga S."/>
            <person name="Ohta F."/>
            <person name="Nomoto H."/>
            <person name="Nogata K."/>
            <person name="Morishita T."/>
            <person name="Endo T."/>
            <person name="Shin-I T."/>
            <person name="Takeda H."/>
            <person name="Morishita S."/>
            <person name="Kohara Y."/>
        </authorList>
    </citation>
    <scope>NUCLEOTIDE SEQUENCE [LARGE SCALE GENOMIC DNA]</scope>
    <source>
        <strain>Hd-rR</strain>
    </source>
</reference>
<dbReference type="PANTHER" id="PTHR45784">
    <property type="entry name" value="C-TYPE LECTIN DOMAIN FAMILY 20 MEMBER A-RELATED"/>
    <property type="match status" value="1"/>
</dbReference>
<keyword evidence="1" id="KW-1015">Disulfide bond</keyword>
<keyword evidence="2" id="KW-1133">Transmembrane helix</keyword>
<dbReference type="Ensembl" id="ENSORLT00015025795.1">
    <property type="protein sequence ID" value="ENSORLP00015033156.1"/>
    <property type="gene ID" value="ENSORLG00015018399.1"/>
</dbReference>
<dbReference type="InterPro" id="IPR018378">
    <property type="entry name" value="C-type_lectin_CS"/>
</dbReference>
<evidence type="ECO:0000313" key="5">
    <source>
        <dbReference type="Proteomes" id="UP000265200"/>
    </source>
</evidence>
<keyword evidence="2" id="KW-0472">Membrane</keyword>
<feature type="transmembrane region" description="Helical" evidence="2">
    <location>
        <begin position="33"/>
        <end position="50"/>
    </location>
</feature>
<dbReference type="PROSITE" id="PS50041">
    <property type="entry name" value="C_TYPE_LECTIN_2"/>
    <property type="match status" value="1"/>
</dbReference>
<protein>
    <recommendedName>
        <fullName evidence="3">C-type lectin domain-containing protein</fullName>
    </recommendedName>
</protein>
<reference evidence="4" key="4">
    <citation type="submission" date="2025-09" db="UniProtKB">
        <authorList>
            <consortium name="Ensembl"/>
        </authorList>
    </citation>
    <scope>IDENTIFICATION</scope>
    <source>
        <strain evidence="4">HSOK</strain>
    </source>
</reference>
<proteinExistence type="predicted"/>
<dbReference type="SMART" id="SM00034">
    <property type="entry name" value="CLECT"/>
    <property type="match status" value="1"/>
</dbReference>
<evidence type="ECO:0000256" key="2">
    <source>
        <dbReference type="SAM" id="Phobius"/>
    </source>
</evidence>
<dbReference type="InterPro" id="IPR016187">
    <property type="entry name" value="CTDL_fold"/>
</dbReference>
<dbReference type="Pfam" id="PF00059">
    <property type="entry name" value="Lectin_C"/>
    <property type="match status" value="1"/>
</dbReference>
<dbReference type="InterPro" id="IPR016186">
    <property type="entry name" value="C-type_lectin-like/link_sf"/>
</dbReference>
<dbReference type="PANTHER" id="PTHR45784:SF3">
    <property type="entry name" value="C-TYPE LECTIN DOMAIN FAMILY 4 MEMBER K-LIKE-RELATED"/>
    <property type="match status" value="1"/>
</dbReference>
<evidence type="ECO:0000259" key="3">
    <source>
        <dbReference type="PROSITE" id="PS50041"/>
    </source>
</evidence>
<organism evidence="4 5">
    <name type="scientific">Oryzias latipes</name>
    <name type="common">Japanese rice fish</name>
    <name type="synonym">Japanese killifish</name>
    <dbReference type="NCBI Taxonomy" id="8090"/>
    <lineage>
        <taxon>Eukaryota</taxon>
        <taxon>Metazoa</taxon>
        <taxon>Chordata</taxon>
        <taxon>Craniata</taxon>
        <taxon>Vertebrata</taxon>
        <taxon>Euteleostomi</taxon>
        <taxon>Actinopterygii</taxon>
        <taxon>Neopterygii</taxon>
        <taxon>Teleostei</taxon>
        <taxon>Neoteleostei</taxon>
        <taxon>Acanthomorphata</taxon>
        <taxon>Ovalentaria</taxon>
        <taxon>Atherinomorphae</taxon>
        <taxon>Beloniformes</taxon>
        <taxon>Adrianichthyidae</taxon>
        <taxon>Oryziinae</taxon>
        <taxon>Oryzias</taxon>
    </lineage>
</organism>
<reference evidence="4" key="3">
    <citation type="submission" date="2025-08" db="UniProtKB">
        <authorList>
            <consortium name="Ensembl"/>
        </authorList>
    </citation>
    <scope>IDENTIFICATION</scope>
    <source>
        <strain evidence="4">HSOK</strain>
    </source>
</reference>
<dbReference type="Gene3D" id="3.10.100.10">
    <property type="entry name" value="Mannose-Binding Protein A, subunit A"/>
    <property type="match status" value="1"/>
</dbReference>
<name>A0A3P9JMF0_ORYLA</name>
<keyword evidence="2" id="KW-0812">Transmembrane</keyword>
<evidence type="ECO:0000256" key="1">
    <source>
        <dbReference type="ARBA" id="ARBA00023157"/>
    </source>
</evidence>
<feature type="domain" description="C-type lectin" evidence="3">
    <location>
        <begin position="34"/>
        <end position="148"/>
    </location>
</feature>